<dbReference type="RefSeq" id="WP_148775424.1">
    <property type="nucleotide sequence ID" value="NZ_VSSS01000044.1"/>
</dbReference>
<sequence>MILLAAACTMALSFELGMNARFFDQLDIILEEKKFPKPIVVVPVKSGLSVIDGNNRIAAHAYALSPLLPADHLEKALKTHY</sequence>
<evidence type="ECO:0000313" key="1">
    <source>
        <dbReference type="EMBL" id="TYL91484.1"/>
    </source>
</evidence>
<dbReference type="EMBL" id="VSSS01000044">
    <property type="protein sequence ID" value="TYL91484.1"/>
    <property type="molecule type" value="Genomic_DNA"/>
</dbReference>
<proteinExistence type="predicted"/>
<accession>A0A5D3KEJ8</accession>
<dbReference type="Proteomes" id="UP000324758">
    <property type="component" value="Unassembled WGS sequence"/>
</dbReference>
<dbReference type="AlphaFoldDB" id="A0A5D3KEJ8"/>
<organism evidence="1 2">
    <name type="scientific">Bradyrhizobium rifense</name>
    <dbReference type="NCBI Taxonomy" id="515499"/>
    <lineage>
        <taxon>Bacteria</taxon>
        <taxon>Pseudomonadati</taxon>
        <taxon>Pseudomonadota</taxon>
        <taxon>Alphaproteobacteria</taxon>
        <taxon>Hyphomicrobiales</taxon>
        <taxon>Nitrobacteraceae</taxon>
        <taxon>Bradyrhizobium</taxon>
    </lineage>
</organism>
<comment type="caution">
    <text evidence="1">The sequence shown here is derived from an EMBL/GenBank/DDBJ whole genome shotgun (WGS) entry which is preliminary data.</text>
</comment>
<reference evidence="1 2" key="1">
    <citation type="submission" date="2019-08" db="EMBL/GenBank/DDBJ databases">
        <title>Bradyrhizobium hipponensis sp. nov., a rhizobium isolated from a Lupinus angustifolius root nodule in Tunisia.</title>
        <authorList>
            <person name="Off K."/>
            <person name="Rejili M."/>
            <person name="Mars M."/>
            <person name="Brachmann A."/>
            <person name="Marin M."/>
        </authorList>
    </citation>
    <scope>NUCLEOTIDE SEQUENCE [LARGE SCALE GENOMIC DNA]</scope>
    <source>
        <strain evidence="1 2">CTAW71</strain>
    </source>
</reference>
<protein>
    <submittedName>
        <fullName evidence="1">Uncharacterized protein</fullName>
    </submittedName>
</protein>
<evidence type="ECO:0000313" key="2">
    <source>
        <dbReference type="Proteomes" id="UP000324758"/>
    </source>
</evidence>
<keyword evidence="2" id="KW-1185">Reference proteome</keyword>
<gene>
    <name evidence="1" type="ORF">FXB40_28365</name>
</gene>
<name>A0A5D3KEJ8_9BRAD</name>